<proteinExistence type="predicted"/>
<evidence type="ECO:0000313" key="2">
    <source>
        <dbReference type="EMBL" id="MFC6041198.1"/>
    </source>
</evidence>
<feature type="domain" description="N-acetyltransferase" evidence="1">
    <location>
        <begin position="10"/>
        <end position="167"/>
    </location>
</feature>
<accession>A0ABW1LCN1</accession>
<dbReference type="PANTHER" id="PTHR43610">
    <property type="entry name" value="BLL6696 PROTEIN"/>
    <property type="match status" value="1"/>
</dbReference>
<keyword evidence="3" id="KW-1185">Reference proteome</keyword>
<dbReference type="InterPro" id="IPR000182">
    <property type="entry name" value="GNAT_dom"/>
</dbReference>
<organism evidence="2 3">
    <name type="scientific">Paenisporosarcina macmurdoensis</name>
    <dbReference type="NCBI Taxonomy" id="212659"/>
    <lineage>
        <taxon>Bacteria</taxon>
        <taxon>Bacillati</taxon>
        <taxon>Bacillota</taxon>
        <taxon>Bacilli</taxon>
        <taxon>Bacillales</taxon>
        <taxon>Caryophanaceae</taxon>
        <taxon>Paenisporosarcina</taxon>
    </lineage>
</organism>
<sequence length="194" mass="22910">MSVILMHDDVTLRPMKESDITRLWKITTPDIFTYMVNQIQTPEEFEKWMEISYEQMKNSNTSMVFVIADIETDEFFGSTRLYNIDHANKSCEIGATYYGKAFQRTHVNTISKWLLLSYAFETLGMIRVQFKTDEENLFSQKAIERIGATKEGILRNERIRSTGKPRNAVVYSIIESEWEFVKKRLEERMNIYTK</sequence>
<keyword evidence="2" id="KW-0808">Transferase</keyword>
<dbReference type="InterPro" id="IPR016181">
    <property type="entry name" value="Acyl_CoA_acyltransferase"/>
</dbReference>
<dbReference type="PROSITE" id="PS51186">
    <property type="entry name" value="GNAT"/>
    <property type="match status" value="1"/>
</dbReference>
<dbReference type="GO" id="GO:0016746">
    <property type="term" value="F:acyltransferase activity"/>
    <property type="evidence" value="ECO:0007669"/>
    <property type="project" value="UniProtKB-KW"/>
</dbReference>
<dbReference type="PANTHER" id="PTHR43610:SF1">
    <property type="entry name" value="N-ACETYLTRANSFERASE DOMAIN-CONTAINING PROTEIN"/>
    <property type="match status" value="1"/>
</dbReference>
<dbReference type="RefSeq" id="WP_377735910.1">
    <property type="nucleotide sequence ID" value="NZ_JBHSRI010000038.1"/>
</dbReference>
<evidence type="ECO:0000313" key="3">
    <source>
        <dbReference type="Proteomes" id="UP001596170"/>
    </source>
</evidence>
<gene>
    <name evidence="2" type="ORF">ACFPYN_17475</name>
</gene>
<dbReference type="EC" id="2.3.-.-" evidence="2"/>
<dbReference type="Pfam" id="PF13302">
    <property type="entry name" value="Acetyltransf_3"/>
    <property type="match status" value="1"/>
</dbReference>
<evidence type="ECO:0000259" key="1">
    <source>
        <dbReference type="PROSITE" id="PS51186"/>
    </source>
</evidence>
<dbReference type="SUPFAM" id="SSF55729">
    <property type="entry name" value="Acyl-CoA N-acyltransferases (Nat)"/>
    <property type="match status" value="1"/>
</dbReference>
<keyword evidence="2" id="KW-0012">Acyltransferase</keyword>
<dbReference type="Gene3D" id="3.40.630.30">
    <property type="match status" value="1"/>
</dbReference>
<protein>
    <submittedName>
        <fullName evidence="2">GNAT family N-acetyltransferase</fullName>
        <ecNumber evidence="2">2.3.-.-</ecNumber>
    </submittedName>
</protein>
<dbReference type="EMBL" id="JBHSRI010000038">
    <property type="protein sequence ID" value="MFC6041198.1"/>
    <property type="molecule type" value="Genomic_DNA"/>
</dbReference>
<comment type="caution">
    <text evidence="2">The sequence shown here is derived from an EMBL/GenBank/DDBJ whole genome shotgun (WGS) entry which is preliminary data.</text>
</comment>
<name>A0ABW1LCN1_9BACL</name>
<dbReference type="Proteomes" id="UP001596170">
    <property type="component" value="Unassembled WGS sequence"/>
</dbReference>
<reference evidence="3" key="1">
    <citation type="journal article" date="2019" name="Int. J. Syst. Evol. Microbiol.">
        <title>The Global Catalogue of Microorganisms (GCM) 10K type strain sequencing project: providing services to taxonomists for standard genome sequencing and annotation.</title>
        <authorList>
            <consortium name="The Broad Institute Genomics Platform"/>
            <consortium name="The Broad Institute Genome Sequencing Center for Infectious Disease"/>
            <person name="Wu L."/>
            <person name="Ma J."/>
        </authorList>
    </citation>
    <scope>NUCLEOTIDE SEQUENCE [LARGE SCALE GENOMIC DNA]</scope>
    <source>
        <strain evidence="3">CCUG 54527</strain>
    </source>
</reference>